<accession>A0ABT9Q5J9</accession>
<reference evidence="3 4" key="1">
    <citation type="submission" date="2023-07" db="EMBL/GenBank/DDBJ databases">
        <title>Sequencing the genomes of 1000 actinobacteria strains.</title>
        <authorList>
            <person name="Klenk H.-P."/>
        </authorList>
    </citation>
    <scope>NUCLEOTIDE SEQUENCE [LARGE SCALE GENOMIC DNA]</scope>
    <source>
        <strain evidence="3 4">DSM 46740</strain>
    </source>
</reference>
<gene>
    <name evidence="3" type="ORF">J2853_001232</name>
</gene>
<sequence>MGKARRLARSQLVEWGADGQSGVAELLVSELVTNALCHAYGTIRLTLSLQEGLLRCEVEDSDSALPYVYEAGDDEDRGRGLRLIDLLSCCWGSTRTSTGKVVWFELPVHSHPQS</sequence>
<comment type="caution">
    <text evidence="3">The sequence shown here is derived from an EMBL/GenBank/DDBJ whole genome shotgun (WGS) entry which is preliminary data.</text>
</comment>
<keyword evidence="1" id="KW-0418">Kinase</keyword>
<name>A0ABT9Q5J9_9ACTN</name>
<dbReference type="CDD" id="cd16936">
    <property type="entry name" value="HATPase_RsbW-like"/>
    <property type="match status" value="1"/>
</dbReference>
<protein>
    <submittedName>
        <fullName evidence="3">Anti-sigma regulatory factor (Ser/Thr protein kinase)</fullName>
    </submittedName>
</protein>
<evidence type="ECO:0000313" key="4">
    <source>
        <dbReference type="Proteomes" id="UP001225356"/>
    </source>
</evidence>
<dbReference type="PANTHER" id="PTHR35526:SF3">
    <property type="entry name" value="ANTI-SIGMA-F FACTOR RSBW"/>
    <property type="match status" value="1"/>
</dbReference>
<feature type="domain" description="Histidine kinase/HSP90-like ATPase" evidence="2">
    <location>
        <begin position="20"/>
        <end position="104"/>
    </location>
</feature>
<dbReference type="InterPro" id="IPR003594">
    <property type="entry name" value="HATPase_dom"/>
</dbReference>
<evidence type="ECO:0000256" key="1">
    <source>
        <dbReference type="ARBA" id="ARBA00022527"/>
    </source>
</evidence>
<keyword evidence="4" id="KW-1185">Reference proteome</keyword>
<keyword evidence="1" id="KW-0808">Transferase</keyword>
<organism evidence="3 4">
    <name type="scientific">Streptosporangium lutulentum</name>
    <dbReference type="NCBI Taxonomy" id="1461250"/>
    <lineage>
        <taxon>Bacteria</taxon>
        <taxon>Bacillati</taxon>
        <taxon>Actinomycetota</taxon>
        <taxon>Actinomycetes</taxon>
        <taxon>Streptosporangiales</taxon>
        <taxon>Streptosporangiaceae</taxon>
        <taxon>Streptosporangium</taxon>
    </lineage>
</organism>
<dbReference type="Gene3D" id="3.30.565.10">
    <property type="entry name" value="Histidine kinase-like ATPase, C-terminal domain"/>
    <property type="match status" value="1"/>
</dbReference>
<evidence type="ECO:0000259" key="2">
    <source>
        <dbReference type="Pfam" id="PF13581"/>
    </source>
</evidence>
<dbReference type="Proteomes" id="UP001225356">
    <property type="component" value="Unassembled WGS sequence"/>
</dbReference>
<dbReference type="InterPro" id="IPR036890">
    <property type="entry name" value="HATPase_C_sf"/>
</dbReference>
<dbReference type="EMBL" id="JAUSQU010000001">
    <property type="protein sequence ID" value="MDP9842021.1"/>
    <property type="molecule type" value="Genomic_DNA"/>
</dbReference>
<dbReference type="PANTHER" id="PTHR35526">
    <property type="entry name" value="ANTI-SIGMA-F FACTOR RSBW-RELATED"/>
    <property type="match status" value="1"/>
</dbReference>
<dbReference type="InterPro" id="IPR050267">
    <property type="entry name" value="Anti-sigma-factor_SerPK"/>
</dbReference>
<dbReference type="SUPFAM" id="SSF55874">
    <property type="entry name" value="ATPase domain of HSP90 chaperone/DNA topoisomerase II/histidine kinase"/>
    <property type="match status" value="1"/>
</dbReference>
<proteinExistence type="predicted"/>
<evidence type="ECO:0000313" key="3">
    <source>
        <dbReference type="EMBL" id="MDP9842021.1"/>
    </source>
</evidence>
<keyword evidence="1" id="KW-0723">Serine/threonine-protein kinase</keyword>
<dbReference type="Pfam" id="PF13581">
    <property type="entry name" value="HATPase_c_2"/>
    <property type="match status" value="1"/>
</dbReference>